<dbReference type="STRING" id="1168221.R7Z378"/>
<name>R7Z378_CONA1</name>
<dbReference type="SUPFAM" id="SSF51905">
    <property type="entry name" value="FAD/NAD(P)-binding domain"/>
    <property type="match status" value="1"/>
</dbReference>
<dbReference type="OMA" id="HPMTFHR"/>
<dbReference type="RefSeq" id="XP_007783947.1">
    <property type="nucleotide sequence ID" value="XM_007785757.1"/>
</dbReference>
<keyword evidence="3" id="KW-0274">FAD</keyword>
<keyword evidence="4" id="KW-0560">Oxidoreductase</keyword>
<evidence type="ECO:0000256" key="5">
    <source>
        <dbReference type="ARBA" id="ARBA00023033"/>
    </source>
</evidence>
<organism evidence="6 7">
    <name type="scientific">Coniosporium apollinis (strain CBS 100218)</name>
    <name type="common">Rock-inhabiting black yeast</name>
    <dbReference type="NCBI Taxonomy" id="1168221"/>
    <lineage>
        <taxon>Eukaryota</taxon>
        <taxon>Fungi</taxon>
        <taxon>Dikarya</taxon>
        <taxon>Ascomycota</taxon>
        <taxon>Pezizomycotina</taxon>
        <taxon>Dothideomycetes</taxon>
        <taxon>Dothideomycetes incertae sedis</taxon>
        <taxon>Coniosporium</taxon>
    </lineage>
</organism>
<keyword evidence="7" id="KW-1185">Reference proteome</keyword>
<dbReference type="PANTHER" id="PTHR47178:SF3">
    <property type="entry name" value="FAD-BINDING DOMAIN-CONTAINING PROTEIN"/>
    <property type="match status" value="1"/>
</dbReference>
<dbReference type="EMBL" id="JH767599">
    <property type="protein sequence ID" value="EON68630.1"/>
    <property type="molecule type" value="Genomic_DNA"/>
</dbReference>
<dbReference type="HOGENOM" id="CLU_009665_3_2_1"/>
<dbReference type="GeneID" id="19905199"/>
<evidence type="ECO:0000313" key="6">
    <source>
        <dbReference type="EMBL" id="EON68630.1"/>
    </source>
</evidence>
<proteinExistence type="predicted"/>
<comment type="cofactor">
    <cofactor evidence="1">
        <name>FAD</name>
        <dbReference type="ChEBI" id="CHEBI:57692"/>
    </cofactor>
</comment>
<dbReference type="PANTHER" id="PTHR47178">
    <property type="entry name" value="MONOOXYGENASE, FAD-BINDING"/>
    <property type="match status" value="1"/>
</dbReference>
<protein>
    <submittedName>
        <fullName evidence="6">Uncharacterized protein</fullName>
    </submittedName>
</protein>
<dbReference type="AlphaFoldDB" id="R7Z378"/>
<keyword evidence="2" id="KW-0285">Flavoprotein</keyword>
<dbReference type="Proteomes" id="UP000016924">
    <property type="component" value="Unassembled WGS sequence"/>
</dbReference>
<evidence type="ECO:0000256" key="3">
    <source>
        <dbReference type="ARBA" id="ARBA00022827"/>
    </source>
</evidence>
<evidence type="ECO:0000256" key="1">
    <source>
        <dbReference type="ARBA" id="ARBA00001974"/>
    </source>
</evidence>
<sequence length="417" mass="46429">MVQAGISCTVFEQASSIDARPRDWNFAIYWAQSPLEQCLPEEINNLLLTAQVDNYIPNAKDTIPVFHGERGDKMKEIPAPYSLRLGKKKFTRLISRGLNIRERSFAFSANKEKLTILQYGKCISSISTSKDAVTATFEDGTTHTATLLIGAEGAHSLTREFLLGPEKAALIQSPVVASVTIARPAAAASAMAKIDPRANCWFHPNGQFSWASVLDSYDKPDIADWDWMLIQTWMQQEPTTLSGSAIIEDMKRRAKEFADPYRTIIQAIPDQTPAWHNRLSYWPTQPWDNLGGRVTLAGDAAHPMTFRTQSSYFLEDDSGLTIYCTKDRGQGLNNAIHDAATLLQQLRAMPEKTQEALAAAVLEYEKEIWQRGKAAVEGSAQNTLMVHDWAKMADSPLLKFGTVQKVDMQQTKAETVS</sequence>
<evidence type="ECO:0000256" key="4">
    <source>
        <dbReference type="ARBA" id="ARBA00023002"/>
    </source>
</evidence>
<evidence type="ECO:0000313" key="7">
    <source>
        <dbReference type="Proteomes" id="UP000016924"/>
    </source>
</evidence>
<gene>
    <name evidence="6" type="ORF">W97_07888</name>
</gene>
<evidence type="ECO:0000256" key="2">
    <source>
        <dbReference type="ARBA" id="ARBA00022630"/>
    </source>
</evidence>
<dbReference type="Gene3D" id="3.50.50.60">
    <property type="entry name" value="FAD/NAD(P)-binding domain"/>
    <property type="match status" value="1"/>
</dbReference>
<keyword evidence="5" id="KW-0503">Monooxygenase</keyword>
<reference evidence="7" key="1">
    <citation type="submission" date="2012-06" db="EMBL/GenBank/DDBJ databases">
        <title>The genome sequence of Coniosporium apollinis CBS 100218.</title>
        <authorList>
            <consortium name="The Broad Institute Genome Sequencing Platform"/>
            <person name="Cuomo C."/>
            <person name="Gorbushina A."/>
            <person name="Noack S."/>
            <person name="Walker B."/>
            <person name="Young S.K."/>
            <person name="Zeng Q."/>
            <person name="Gargeya S."/>
            <person name="Fitzgerald M."/>
            <person name="Haas B."/>
            <person name="Abouelleil A."/>
            <person name="Alvarado L."/>
            <person name="Arachchi H.M."/>
            <person name="Berlin A.M."/>
            <person name="Chapman S.B."/>
            <person name="Goldberg J."/>
            <person name="Griggs A."/>
            <person name="Gujja S."/>
            <person name="Hansen M."/>
            <person name="Howarth C."/>
            <person name="Imamovic A."/>
            <person name="Larimer J."/>
            <person name="McCowan C."/>
            <person name="Montmayeur A."/>
            <person name="Murphy C."/>
            <person name="Neiman D."/>
            <person name="Pearson M."/>
            <person name="Priest M."/>
            <person name="Roberts A."/>
            <person name="Saif S."/>
            <person name="Shea T."/>
            <person name="Sisk P."/>
            <person name="Sykes S."/>
            <person name="Wortman J."/>
            <person name="Nusbaum C."/>
            <person name="Birren B."/>
        </authorList>
    </citation>
    <scope>NUCLEOTIDE SEQUENCE [LARGE SCALE GENOMIC DNA]</scope>
    <source>
        <strain evidence="7">CBS 100218</strain>
    </source>
</reference>
<dbReference type="OrthoDB" id="47494at2759"/>
<dbReference type="GO" id="GO:0004497">
    <property type="term" value="F:monooxygenase activity"/>
    <property type="evidence" value="ECO:0007669"/>
    <property type="project" value="UniProtKB-KW"/>
</dbReference>
<dbReference type="InterPro" id="IPR036188">
    <property type="entry name" value="FAD/NAD-bd_sf"/>
</dbReference>
<dbReference type="eggNOG" id="KOG2614">
    <property type="taxonomic scope" value="Eukaryota"/>
</dbReference>
<accession>R7Z378</accession>